<comment type="caution">
    <text evidence="2">The sequence shown here is derived from an EMBL/GenBank/DDBJ whole genome shotgun (WGS) entry which is preliminary data.</text>
</comment>
<accession>A0A0J1K857</accession>
<dbReference type="RefSeq" id="WP_047884692.1">
    <property type="nucleotide sequence ID" value="NZ_LDOU01000006.1"/>
</dbReference>
<evidence type="ECO:0000313" key="3">
    <source>
        <dbReference type="Proteomes" id="UP000035909"/>
    </source>
</evidence>
<proteinExistence type="predicted"/>
<dbReference type="SMART" id="SM00849">
    <property type="entry name" value="Lactamase_B"/>
    <property type="match status" value="1"/>
</dbReference>
<dbReference type="InterPro" id="IPR036866">
    <property type="entry name" value="RibonucZ/Hydroxyglut_hydro"/>
</dbReference>
<dbReference type="GO" id="GO:0008081">
    <property type="term" value="F:phosphoric diester hydrolase activity"/>
    <property type="evidence" value="ECO:0007669"/>
    <property type="project" value="InterPro"/>
</dbReference>
<dbReference type="SUPFAM" id="SSF56281">
    <property type="entry name" value="Metallo-hydrolase/oxidoreductase"/>
    <property type="match status" value="1"/>
</dbReference>
<evidence type="ECO:0000313" key="2">
    <source>
        <dbReference type="EMBL" id="KLV10527.1"/>
    </source>
</evidence>
<sequence length="271" mass="30889">MKFTLLGTGNSAMLPVYGCECTACRRAMDEPKYRRNKTSAMVQNNGKTLIIDANLPNLLERFPPKSIDRILLTHYHMDHVHSLFDLRFGFFRTQEERIPVNGPHDSLGCDDLYKHPGLLAFQPPFKPFETFEWEGIRITTLPLNHSKPCLGYVFEWQGRRLAYLTDTFGLSELAQNWLKMNPVEWMFIDCGYPPQAFRGDGAVRNHSTVEQILAIKKECQPVKVGLIHIGHELENWALSQPDCFSENLFLAQDGLCVTLQSDNQSGICSVI</sequence>
<dbReference type="InterPro" id="IPR017693">
    <property type="entry name" value="Phosphonate_metab_PhnP"/>
</dbReference>
<dbReference type="Gene3D" id="3.60.15.10">
    <property type="entry name" value="Ribonuclease Z/Hydroxyacylglutathione hydrolase-like"/>
    <property type="match status" value="1"/>
</dbReference>
<gene>
    <name evidence="2" type="primary">phnP</name>
    <name evidence="2" type="ORF">ABT57_08330</name>
</gene>
<organism evidence="2 3">
    <name type="scientific">Photobacterium ganghwense</name>
    <dbReference type="NCBI Taxonomy" id="320778"/>
    <lineage>
        <taxon>Bacteria</taxon>
        <taxon>Pseudomonadati</taxon>
        <taxon>Pseudomonadota</taxon>
        <taxon>Gammaproteobacteria</taxon>
        <taxon>Vibrionales</taxon>
        <taxon>Vibrionaceae</taxon>
        <taxon>Photobacterium</taxon>
    </lineage>
</organism>
<dbReference type="InterPro" id="IPR001279">
    <property type="entry name" value="Metallo-B-lactamas"/>
</dbReference>
<dbReference type="Proteomes" id="UP000035909">
    <property type="component" value="Unassembled WGS sequence"/>
</dbReference>
<dbReference type="NCBIfam" id="TIGR03307">
    <property type="entry name" value="PhnP"/>
    <property type="match status" value="1"/>
</dbReference>
<dbReference type="GO" id="GO:0019700">
    <property type="term" value="P:organic phosphonate catabolic process"/>
    <property type="evidence" value="ECO:0007669"/>
    <property type="project" value="InterPro"/>
</dbReference>
<dbReference type="PANTHER" id="PTHR42663:SF6">
    <property type="entry name" value="HYDROLASE C777.06C-RELATED"/>
    <property type="match status" value="1"/>
</dbReference>
<reference evidence="2 3" key="1">
    <citation type="submission" date="2015-05" db="EMBL/GenBank/DDBJ databases">
        <title>Photobacterium galathea sp. nov.</title>
        <authorList>
            <person name="Machado H."/>
            <person name="Gram L."/>
        </authorList>
    </citation>
    <scope>NUCLEOTIDE SEQUENCE [LARGE SCALE GENOMIC DNA]</scope>
    <source>
        <strain evidence="2 3">DSM 22954</strain>
    </source>
</reference>
<dbReference type="OrthoDB" id="9803916at2"/>
<protein>
    <submittedName>
        <fullName evidence="2">Carbon-phosphorus lyase complex accessory protein</fullName>
    </submittedName>
</protein>
<dbReference type="CDD" id="cd07736">
    <property type="entry name" value="PhnP-like_MBL-fold"/>
    <property type="match status" value="1"/>
</dbReference>
<evidence type="ECO:0000259" key="1">
    <source>
        <dbReference type="SMART" id="SM00849"/>
    </source>
</evidence>
<dbReference type="AlphaFoldDB" id="A0A0J1K857"/>
<dbReference type="Pfam" id="PF12706">
    <property type="entry name" value="Lactamase_B_2"/>
    <property type="match status" value="1"/>
</dbReference>
<dbReference type="STRING" id="320778.ABT57_08330"/>
<dbReference type="EMBL" id="LDOU01000006">
    <property type="protein sequence ID" value="KLV10527.1"/>
    <property type="molecule type" value="Genomic_DNA"/>
</dbReference>
<keyword evidence="2" id="KW-0456">Lyase</keyword>
<dbReference type="GO" id="GO:0016829">
    <property type="term" value="F:lyase activity"/>
    <property type="evidence" value="ECO:0007669"/>
    <property type="project" value="UniProtKB-KW"/>
</dbReference>
<keyword evidence="3" id="KW-1185">Reference proteome</keyword>
<dbReference type="PATRIC" id="fig|320778.3.peg.1808"/>
<dbReference type="PANTHER" id="PTHR42663">
    <property type="entry name" value="HYDROLASE C777.06C-RELATED-RELATED"/>
    <property type="match status" value="1"/>
</dbReference>
<dbReference type="InterPro" id="IPR035682">
    <property type="entry name" value="PhnP_MBL"/>
</dbReference>
<feature type="domain" description="Metallo-beta-lactamase" evidence="1">
    <location>
        <begin position="36"/>
        <end position="231"/>
    </location>
</feature>
<name>A0A0J1K857_9GAMM</name>